<comment type="caution">
    <text evidence="4">The sequence shown here is derived from an EMBL/GenBank/DDBJ whole genome shotgun (WGS) entry which is preliminary data.</text>
</comment>
<feature type="transmembrane region" description="Helical" evidence="2">
    <location>
        <begin position="100"/>
        <end position="118"/>
    </location>
</feature>
<dbReference type="RefSeq" id="WP_159459432.1">
    <property type="nucleotide sequence ID" value="NZ_BCMG01000001.1"/>
</dbReference>
<evidence type="ECO:0000259" key="3">
    <source>
        <dbReference type="Pfam" id="PF13240"/>
    </source>
</evidence>
<feature type="region of interest" description="Disordered" evidence="1">
    <location>
        <begin position="126"/>
        <end position="186"/>
    </location>
</feature>
<evidence type="ECO:0000313" key="4">
    <source>
        <dbReference type="EMBL" id="GAT17926.1"/>
    </source>
</evidence>
<organism evidence="4 5">
    <name type="scientific">Secundilactobacillus silagei JCM 19001</name>
    <dbReference type="NCBI Taxonomy" id="1302250"/>
    <lineage>
        <taxon>Bacteria</taxon>
        <taxon>Bacillati</taxon>
        <taxon>Bacillota</taxon>
        <taxon>Bacilli</taxon>
        <taxon>Lactobacillales</taxon>
        <taxon>Lactobacillaceae</taxon>
        <taxon>Secundilactobacillus</taxon>
    </lineage>
</organism>
<sequence>MEKQFCVKCGKELPNEAEFCPYCGLKQPVLKKVSVTLEKQYERPNEVFYPQNNDTKINQDETGAKNIVTPSSETPKKEFHNEFKPYIPEKAKPKKPWYKHGLAIVLIAALFLFAFVLAKDAINSSSSTTEAAGSYDNSSSNDSTPDDSSSDDTEDSDDDSDYEDEDSSDEDSDDDDTGDFTNDSVAGISASDYDATEAAGNKLSYGELLKSDDYNGQSYDITNAEVLQANESDGATTLLVYTDDYSNDLFMIYYPDTTDAVKDDYVTINGVLGDREDYDTQAGGSNTVPTLVAQKISVTGHDSE</sequence>
<evidence type="ECO:0000313" key="5">
    <source>
        <dbReference type="Proteomes" id="UP000198402"/>
    </source>
</evidence>
<feature type="compositionally biased region" description="Low complexity" evidence="1">
    <location>
        <begin position="134"/>
        <end position="143"/>
    </location>
</feature>
<dbReference type="EMBL" id="BCMG01000001">
    <property type="protein sequence ID" value="GAT17926.1"/>
    <property type="molecule type" value="Genomic_DNA"/>
</dbReference>
<dbReference type="Pfam" id="PF13240">
    <property type="entry name" value="Zn_Ribbon_1"/>
    <property type="match status" value="1"/>
</dbReference>
<dbReference type="AlphaFoldDB" id="A0A1Z5H3P3"/>
<proteinExistence type="predicted"/>
<dbReference type="Proteomes" id="UP000198402">
    <property type="component" value="Unassembled WGS sequence"/>
</dbReference>
<keyword evidence="2" id="KW-0812">Transmembrane</keyword>
<keyword evidence="2" id="KW-1133">Transmembrane helix</keyword>
<accession>A0A1Z5H3P3</accession>
<keyword evidence="5" id="KW-1185">Reference proteome</keyword>
<evidence type="ECO:0000256" key="1">
    <source>
        <dbReference type="SAM" id="MobiDB-lite"/>
    </source>
</evidence>
<keyword evidence="2" id="KW-0472">Membrane</keyword>
<feature type="compositionally biased region" description="Acidic residues" evidence="1">
    <location>
        <begin position="144"/>
        <end position="178"/>
    </location>
</feature>
<evidence type="ECO:0000256" key="2">
    <source>
        <dbReference type="SAM" id="Phobius"/>
    </source>
</evidence>
<dbReference type="InterPro" id="IPR026870">
    <property type="entry name" value="Zinc_ribbon_dom"/>
</dbReference>
<gene>
    <name evidence="4" type="ORF">IWT126_00183</name>
</gene>
<dbReference type="OrthoDB" id="2297197at2"/>
<protein>
    <recommendedName>
        <fullName evidence="3">Zinc-ribbon domain-containing protein</fullName>
    </recommendedName>
</protein>
<feature type="domain" description="Zinc-ribbon" evidence="3">
    <location>
        <begin position="5"/>
        <end position="24"/>
    </location>
</feature>
<name>A0A1Z5H3P3_9LACO</name>
<reference evidence="4 5" key="1">
    <citation type="submission" date="2015-11" db="EMBL/GenBank/DDBJ databases">
        <title>Draft genome sequences of new species of the genus Lactobacillus isolated from orchardgrass silage.</title>
        <authorList>
            <person name="Tohno M."/>
            <person name="Tanizawa Y."/>
            <person name="Arita M."/>
        </authorList>
    </citation>
    <scope>NUCLEOTIDE SEQUENCE [LARGE SCALE GENOMIC DNA]</scope>
    <source>
        <strain evidence="4 5">IWT126</strain>
    </source>
</reference>